<dbReference type="SUPFAM" id="SSF56281">
    <property type="entry name" value="Metallo-hydrolase/oxidoreductase"/>
    <property type="match status" value="1"/>
</dbReference>
<name>A0AAE3FQ58_9EURY</name>
<dbReference type="AlphaFoldDB" id="A0AAE3FQ58"/>
<sequence>MPIKSSGEAVLEKTIEWDGGMSWIAHPEEGMERASHAVVVNEGVWLVDPVDAERLDDAIAEYGPVAGVVVLLDRHKRDSAAIARRHDVPVYVHESMDDVAGELDADIERFGDTLPGTPFSVIPVVDNRFWKEVALYDADSGTLVVAESFGRASYFLTADERIGVHPMRRGTPPRDAFENVAAERILVGHGTPLLENATRAMRDALAGSRKRMPRLYLSAARSLLPF</sequence>
<protein>
    <submittedName>
        <fullName evidence="1">Uncharacterized protein</fullName>
    </submittedName>
</protein>
<evidence type="ECO:0000313" key="1">
    <source>
        <dbReference type="EMBL" id="MCL9813126.1"/>
    </source>
</evidence>
<proteinExistence type="predicted"/>
<comment type="caution">
    <text evidence="1">The sequence shown here is derived from an EMBL/GenBank/DDBJ whole genome shotgun (WGS) entry which is preliminary data.</text>
</comment>
<accession>A0AAE3FQ58</accession>
<dbReference type="EMBL" id="JAKRVY010000002">
    <property type="protein sequence ID" value="MCL9813126.1"/>
    <property type="molecule type" value="Genomic_DNA"/>
</dbReference>
<organism evidence="1 2">
    <name type="scientific">Natranaeroarchaeum aerophilus</name>
    <dbReference type="NCBI Taxonomy" id="2917711"/>
    <lineage>
        <taxon>Archaea</taxon>
        <taxon>Methanobacteriati</taxon>
        <taxon>Methanobacteriota</taxon>
        <taxon>Stenosarchaea group</taxon>
        <taxon>Halobacteria</taxon>
        <taxon>Halobacteriales</taxon>
        <taxon>Natronoarchaeaceae</taxon>
        <taxon>Natranaeroarchaeum</taxon>
    </lineage>
</organism>
<dbReference type="RefSeq" id="WP_250595331.1">
    <property type="nucleotide sequence ID" value="NZ_JAKRVY010000002.1"/>
</dbReference>
<gene>
    <name evidence="1" type="ORF">AArcSt11_05600</name>
</gene>
<dbReference type="InterPro" id="IPR036866">
    <property type="entry name" value="RibonucZ/Hydroxyglut_hydro"/>
</dbReference>
<evidence type="ECO:0000313" key="2">
    <source>
        <dbReference type="Proteomes" id="UP001202674"/>
    </source>
</evidence>
<dbReference type="Gene3D" id="3.60.15.10">
    <property type="entry name" value="Ribonuclease Z/Hydroxyacylglutathione hydrolase-like"/>
    <property type="match status" value="1"/>
</dbReference>
<reference evidence="1 2" key="1">
    <citation type="journal article" date="2022" name="Syst. Appl. Microbiol.">
        <title>Natronocalculus amylovorans gen. nov., sp. nov., and Natranaeroarchaeum aerophilus sp. nov., dominant culturable amylolytic natronoarchaea from hypersaline soda lakes in southwestern Siberia.</title>
        <authorList>
            <person name="Sorokin D.Y."/>
            <person name="Elcheninov A.G."/>
            <person name="Khizhniak T.V."/>
            <person name="Koenen M."/>
            <person name="Bale N.J."/>
            <person name="Damste J.S.S."/>
            <person name="Kublanov I.V."/>
        </authorList>
    </citation>
    <scope>NUCLEOTIDE SEQUENCE [LARGE SCALE GENOMIC DNA]</scope>
    <source>
        <strain evidence="1 2">AArc-St1-1</strain>
    </source>
</reference>
<keyword evidence="2" id="KW-1185">Reference proteome</keyword>
<dbReference type="Proteomes" id="UP001202674">
    <property type="component" value="Unassembled WGS sequence"/>
</dbReference>